<keyword evidence="6" id="KW-0694">RNA-binding</keyword>
<dbReference type="InterPro" id="IPR002110">
    <property type="entry name" value="Ankyrin_rpt"/>
</dbReference>
<feature type="compositionally biased region" description="Basic residues" evidence="9">
    <location>
        <begin position="1150"/>
        <end position="1162"/>
    </location>
</feature>
<dbReference type="SUPFAM" id="SSF52540">
    <property type="entry name" value="P-loop containing nucleoside triphosphate hydrolases"/>
    <property type="match status" value="2"/>
</dbReference>
<dbReference type="Proteomes" id="UP000069940">
    <property type="component" value="Unassembled WGS sequence"/>
</dbReference>
<dbReference type="PROSITE" id="PS51192">
    <property type="entry name" value="HELICASE_ATP_BIND_1"/>
    <property type="match status" value="1"/>
</dbReference>
<evidence type="ECO:0000256" key="9">
    <source>
        <dbReference type="SAM" id="MobiDB-lite"/>
    </source>
</evidence>
<dbReference type="CDD" id="cd17917">
    <property type="entry name" value="DEXHc_RHA-like"/>
    <property type="match status" value="1"/>
</dbReference>
<evidence type="ECO:0000256" key="5">
    <source>
        <dbReference type="ARBA" id="ARBA00022840"/>
    </source>
</evidence>
<evidence type="ECO:0000313" key="13">
    <source>
        <dbReference type="EnsemblMetazoa" id="AALFPA23_010565.P14813"/>
    </source>
</evidence>
<evidence type="ECO:0000256" key="3">
    <source>
        <dbReference type="ARBA" id="ARBA00022801"/>
    </source>
</evidence>
<dbReference type="Pfam" id="PF00271">
    <property type="entry name" value="Helicase_C"/>
    <property type="match status" value="1"/>
</dbReference>
<evidence type="ECO:0000256" key="6">
    <source>
        <dbReference type="ARBA" id="ARBA00022884"/>
    </source>
</evidence>
<dbReference type="InterPro" id="IPR011545">
    <property type="entry name" value="DEAD/DEAH_box_helicase_dom"/>
</dbReference>
<dbReference type="CDD" id="cd06007">
    <property type="entry name" value="R3H_DEXH_helicase"/>
    <property type="match status" value="1"/>
</dbReference>
<evidence type="ECO:0000256" key="2">
    <source>
        <dbReference type="ARBA" id="ARBA00022741"/>
    </source>
</evidence>
<dbReference type="SMART" id="SM00847">
    <property type="entry name" value="HA2"/>
    <property type="match status" value="1"/>
</dbReference>
<proteinExistence type="predicted"/>
<evidence type="ECO:0000256" key="1">
    <source>
        <dbReference type="ARBA" id="ARBA00012552"/>
    </source>
</evidence>
<dbReference type="InterPro" id="IPR048333">
    <property type="entry name" value="HA2_WH"/>
</dbReference>
<dbReference type="CDD" id="cd18791">
    <property type="entry name" value="SF2_C_RHA"/>
    <property type="match status" value="1"/>
</dbReference>
<evidence type="ECO:0000256" key="8">
    <source>
        <dbReference type="PROSITE-ProRule" id="PRU00023"/>
    </source>
</evidence>
<evidence type="ECO:0000259" key="10">
    <source>
        <dbReference type="PROSITE" id="PS51061"/>
    </source>
</evidence>
<dbReference type="Pfam" id="PF04146">
    <property type="entry name" value="YTH"/>
    <property type="match status" value="1"/>
</dbReference>
<feature type="compositionally biased region" description="Low complexity" evidence="9">
    <location>
        <begin position="1128"/>
        <end position="1149"/>
    </location>
</feature>
<dbReference type="InterPro" id="IPR011709">
    <property type="entry name" value="DEAD-box_helicase_OB_fold"/>
</dbReference>
<dbReference type="GeneID" id="109425944"/>
<dbReference type="SMART" id="SM00490">
    <property type="entry name" value="HELICc"/>
    <property type="match status" value="1"/>
</dbReference>
<dbReference type="InterPro" id="IPR034083">
    <property type="entry name" value="R3H_DEXH_helicase"/>
</dbReference>
<feature type="domain" description="Helicase ATP-binding" evidence="11">
    <location>
        <begin position="169"/>
        <end position="337"/>
    </location>
</feature>
<feature type="domain" description="R3H" evidence="10">
    <location>
        <begin position="13"/>
        <end position="77"/>
    </location>
</feature>
<dbReference type="Pfam" id="PF07717">
    <property type="entry name" value="OB_NTP_bind"/>
    <property type="match status" value="1"/>
</dbReference>
<feature type="domain" description="Helicase C-terminal" evidence="12">
    <location>
        <begin position="543"/>
        <end position="715"/>
    </location>
</feature>
<reference evidence="13" key="2">
    <citation type="submission" date="2025-05" db="UniProtKB">
        <authorList>
            <consortium name="EnsemblMetazoa"/>
        </authorList>
    </citation>
    <scope>IDENTIFICATION</scope>
    <source>
        <strain evidence="13">Foshan</strain>
    </source>
</reference>
<dbReference type="SMART" id="SM00487">
    <property type="entry name" value="DEXDc"/>
    <property type="match status" value="1"/>
</dbReference>
<dbReference type="Pfam" id="PF04408">
    <property type="entry name" value="WHD_HA2"/>
    <property type="match status" value="1"/>
</dbReference>
<dbReference type="SMART" id="SM00248">
    <property type="entry name" value="ANK"/>
    <property type="match status" value="1"/>
</dbReference>
<dbReference type="Gene3D" id="1.25.40.20">
    <property type="entry name" value="Ankyrin repeat-containing domain"/>
    <property type="match status" value="1"/>
</dbReference>
<evidence type="ECO:0000259" key="12">
    <source>
        <dbReference type="PROSITE" id="PS51194"/>
    </source>
</evidence>
<dbReference type="Gene3D" id="3.30.1370.50">
    <property type="entry name" value="R3H-like domain"/>
    <property type="match status" value="1"/>
</dbReference>
<dbReference type="Pfam" id="PF12796">
    <property type="entry name" value="Ank_2"/>
    <property type="match status" value="1"/>
</dbReference>
<keyword evidence="4" id="KW-0347">Helicase</keyword>
<dbReference type="Gene3D" id="3.40.50.300">
    <property type="entry name" value="P-loop containing nucleotide triphosphate hydrolases"/>
    <property type="match status" value="2"/>
</dbReference>
<keyword evidence="8" id="KW-0040">ANK repeat</keyword>
<dbReference type="InterPro" id="IPR014001">
    <property type="entry name" value="Helicase_ATP-bd"/>
</dbReference>
<dbReference type="Gene3D" id="3.10.590.10">
    <property type="entry name" value="ph1033 like domains"/>
    <property type="match status" value="1"/>
</dbReference>
<keyword evidence="14" id="KW-1185">Reference proteome</keyword>
<evidence type="ECO:0000256" key="7">
    <source>
        <dbReference type="ARBA" id="ARBA00047984"/>
    </source>
</evidence>
<name>A0ABM1YMT6_AEDAL</name>
<evidence type="ECO:0000256" key="4">
    <source>
        <dbReference type="ARBA" id="ARBA00022806"/>
    </source>
</evidence>
<evidence type="ECO:0000259" key="11">
    <source>
        <dbReference type="PROSITE" id="PS51192"/>
    </source>
</evidence>
<dbReference type="InterPro" id="IPR007502">
    <property type="entry name" value="Helicase-assoc_dom"/>
</dbReference>
<dbReference type="EnsemblMetazoa" id="AALFPA23_010565.R14813">
    <property type="protein sequence ID" value="AALFPA23_010565.P14813"/>
    <property type="gene ID" value="AALFPA23_010565"/>
</dbReference>
<dbReference type="SUPFAM" id="SSF82708">
    <property type="entry name" value="R3H domain"/>
    <property type="match status" value="1"/>
</dbReference>
<protein>
    <recommendedName>
        <fullName evidence="1">RNA helicase</fullName>
        <ecNumber evidence="1">3.6.4.13</ecNumber>
    </recommendedName>
</protein>
<dbReference type="PROSITE" id="PS50297">
    <property type="entry name" value="ANK_REP_REGION"/>
    <property type="match status" value="1"/>
</dbReference>
<dbReference type="InterPro" id="IPR007275">
    <property type="entry name" value="YTH_domain"/>
</dbReference>
<keyword evidence="2" id="KW-0547">Nucleotide-binding</keyword>
<dbReference type="Gene3D" id="1.20.120.1080">
    <property type="match status" value="1"/>
</dbReference>
<sequence>MAGRGKTNINIEEDVRIAIHYMIDKFVQDEKLNEFDFPASFTREHRAYIHDYVKNKSLKSRSHGKGNQRYLTIYKSNILSLIHDDASLDISENSQKTIEMILQKQGPFQKELADSYARRKLYPTLTSYSLNLGSPNNSVKCIPPPTNSSMQIIQERLRLPIAPYRDAILNCLAQNQVMIISGSTGSGKTTQIPQFILESATQQGEVCRIICTQPRRLSAITVADRVSYERNEQLGQTIGYQIRLESRLSPITNLIFCTNGVLLRCLMGKNSTSILNDVTHIIVDEVHERDQYSDFLLISLKEKVLQHTNIKVILMSATIESNTFSRYFNNCPLIEIPGRLFPIESYFLEDVLYRIDRYNAKIDEVKRQFKSTPDFARALAQNPHRTELVNTANMDDETILLMNDILELCWIENNPDDFNHFFYLVEDENNPINFQHTETKMTALMIAAAKGYTNVVKRLIDMGADPMIRGKHNFTALDWSVSINGYNACSQMLDMVTHPQQQQVQQQLQQPLPQLQTPPRQLAKVLLDVYHSTVNDEKIDHRLILDIIKYICTKLAPGAILVFLPGYDDILEQYEMINCGLSGSSNFRIYMLHSNMQTNDQNAVFKPVPPNTRKIILSTNIAETSITIDDVVYVIDSGKVKQKHYDSVTSTTSLTATWISQACATQRAGRAGRTKPGVCFRLFTRQRFDAMDKFTLPEILRVPLTEICLQTSIIASHTSILNFLSKAIQPPSTMSIKQSIKLLQKLGALDDDENLTELGLILADLPVDARLGKILLYGIFLKCIDPVLTIVSALSVNDPFVLPTTALDKDKAAKLKRDMAEDSYSDCLCLLRAFQKWNELKPSMKERQFCNRFFLNSGTMDTIGSLRSKILGHLRSVGLVKSYGAGNIQDLNQNSDNWAVVKACLVAGLYPNICRVDKENATIKTRIDKKISPHPSSVIRDKSLKKNKESILSLPSEWIIFEEKTRAGIHCLIKCNTVVAPVTIALFCGPLFLNEEESLISWKDLDESNSDYDEHDMSDKSKLIVDDWINFAVDSNFGTSVFHFRHKLSALFLKFISHPRSYQPNANDLYLLNTVAQLLKDEDRHLGFAGHSNIGQKPRPVIQNHLNVNGGVGNAFNFSANDFKLAASSHNNSNNGNGNSSHNNSSNNKHQNRHQQQHHHGNKQQNNNNRKGEPKVRYFIVHATSIMQIQLVAESPDGWSFTPSLQPKLIKLLKKQPNLSIILFFHISQSKCFYGAGRLTMVANRTHLNLFSKNTVSFETLSTFEKSFMRGRVLEEYLDGEELSPSSGHELMEFFK</sequence>
<comment type="catalytic activity">
    <reaction evidence="7">
        <text>ATP + H2O = ADP + phosphate + H(+)</text>
        <dbReference type="Rhea" id="RHEA:13065"/>
        <dbReference type="ChEBI" id="CHEBI:15377"/>
        <dbReference type="ChEBI" id="CHEBI:15378"/>
        <dbReference type="ChEBI" id="CHEBI:30616"/>
        <dbReference type="ChEBI" id="CHEBI:43474"/>
        <dbReference type="ChEBI" id="CHEBI:456216"/>
        <dbReference type="EC" id="3.6.4.13"/>
    </reaction>
</comment>
<dbReference type="Pfam" id="PF01424">
    <property type="entry name" value="R3H"/>
    <property type="match status" value="1"/>
</dbReference>
<reference evidence="14" key="1">
    <citation type="journal article" date="2015" name="Proc. Natl. Acad. Sci. U.S.A.">
        <title>Genome sequence of the Asian Tiger mosquito, Aedes albopictus, reveals insights into its biology, genetics, and evolution.</title>
        <authorList>
            <person name="Chen X.G."/>
            <person name="Jiang X."/>
            <person name="Gu J."/>
            <person name="Xu M."/>
            <person name="Wu Y."/>
            <person name="Deng Y."/>
            <person name="Zhang C."/>
            <person name="Bonizzoni M."/>
            <person name="Dermauw W."/>
            <person name="Vontas J."/>
            <person name="Armbruster P."/>
            <person name="Huang X."/>
            <person name="Yang Y."/>
            <person name="Zhang H."/>
            <person name="He W."/>
            <person name="Peng H."/>
            <person name="Liu Y."/>
            <person name="Wu K."/>
            <person name="Chen J."/>
            <person name="Lirakis M."/>
            <person name="Topalis P."/>
            <person name="Van Leeuwen T."/>
            <person name="Hall A.B."/>
            <person name="Jiang X."/>
            <person name="Thorpe C."/>
            <person name="Mueller R.L."/>
            <person name="Sun C."/>
            <person name="Waterhouse R.M."/>
            <person name="Yan G."/>
            <person name="Tu Z.J."/>
            <person name="Fang X."/>
            <person name="James A.A."/>
        </authorList>
    </citation>
    <scope>NUCLEOTIDE SEQUENCE [LARGE SCALE GENOMIC DNA]</scope>
    <source>
        <strain evidence="14">Foshan</strain>
    </source>
</reference>
<dbReference type="EC" id="3.6.4.13" evidence="1"/>
<dbReference type="SUPFAM" id="SSF48403">
    <property type="entry name" value="Ankyrin repeat"/>
    <property type="match status" value="1"/>
</dbReference>
<dbReference type="Pfam" id="PF21010">
    <property type="entry name" value="HA2_C"/>
    <property type="match status" value="1"/>
</dbReference>
<evidence type="ECO:0000313" key="14">
    <source>
        <dbReference type="Proteomes" id="UP000069940"/>
    </source>
</evidence>
<dbReference type="SMART" id="SM00393">
    <property type="entry name" value="R3H"/>
    <property type="match status" value="1"/>
</dbReference>
<dbReference type="PANTHER" id="PTHR18934">
    <property type="entry name" value="ATP-DEPENDENT RNA HELICASE"/>
    <property type="match status" value="1"/>
</dbReference>
<feature type="region of interest" description="Disordered" evidence="9">
    <location>
        <begin position="1127"/>
        <end position="1171"/>
    </location>
</feature>
<organism evidence="13 14">
    <name type="scientific">Aedes albopictus</name>
    <name type="common">Asian tiger mosquito</name>
    <name type="synonym">Stegomyia albopicta</name>
    <dbReference type="NCBI Taxonomy" id="7160"/>
    <lineage>
        <taxon>Eukaryota</taxon>
        <taxon>Metazoa</taxon>
        <taxon>Ecdysozoa</taxon>
        <taxon>Arthropoda</taxon>
        <taxon>Hexapoda</taxon>
        <taxon>Insecta</taxon>
        <taxon>Pterygota</taxon>
        <taxon>Neoptera</taxon>
        <taxon>Endopterygota</taxon>
        <taxon>Diptera</taxon>
        <taxon>Nematocera</taxon>
        <taxon>Culicoidea</taxon>
        <taxon>Culicidae</taxon>
        <taxon>Culicinae</taxon>
        <taxon>Aedini</taxon>
        <taxon>Aedes</taxon>
        <taxon>Stegomyia</taxon>
    </lineage>
</organism>
<dbReference type="PROSITE" id="PS50088">
    <property type="entry name" value="ANK_REPEAT"/>
    <property type="match status" value="1"/>
</dbReference>
<dbReference type="InterPro" id="IPR001650">
    <property type="entry name" value="Helicase_C-like"/>
</dbReference>
<keyword evidence="5" id="KW-0067">ATP-binding</keyword>
<dbReference type="PROSITE" id="PS51194">
    <property type="entry name" value="HELICASE_CTER"/>
    <property type="match status" value="1"/>
</dbReference>
<keyword evidence="3" id="KW-0378">Hydrolase</keyword>
<accession>A0ABM1YMT6</accession>
<dbReference type="Pfam" id="PF00270">
    <property type="entry name" value="DEAD"/>
    <property type="match status" value="1"/>
</dbReference>
<dbReference type="RefSeq" id="XP_019556894.3">
    <property type="nucleotide sequence ID" value="XM_019701349.3"/>
</dbReference>
<dbReference type="InterPro" id="IPR027417">
    <property type="entry name" value="P-loop_NTPase"/>
</dbReference>
<dbReference type="PROSITE" id="PS51061">
    <property type="entry name" value="R3H"/>
    <property type="match status" value="1"/>
</dbReference>
<dbReference type="PANTHER" id="PTHR18934:SF213">
    <property type="entry name" value="3'-5' RNA HELICASE YTHDC2"/>
    <property type="match status" value="1"/>
</dbReference>
<dbReference type="InterPro" id="IPR001374">
    <property type="entry name" value="R3H_dom"/>
</dbReference>
<feature type="repeat" description="ANK" evidence="8">
    <location>
        <begin position="439"/>
        <end position="471"/>
    </location>
</feature>
<dbReference type="InterPro" id="IPR036770">
    <property type="entry name" value="Ankyrin_rpt-contain_sf"/>
</dbReference>
<dbReference type="InterPro" id="IPR036867">
    <property type="entry name" value="R3H_dom_sf"/>
</dbReference>